<feature type="domain" description="Helicase ATP-binding" evidence="6">
    <location>
        <begin position="22"/>
        <end position="323"/>
    </location>
</feature>
<evidence type="ECO:0000313" key="8">
    <source>
        <dbReference type="EMBL" id="KAF7148145.1"/>
    </source>
</evidence>
<keyword evidence="9" id="KW-1185">Reference proteome</keyword>
<dbReference type="EMBL" id="WJXA01000003">
    <property type="protein sequence ID" value="KAF7148145.1"/>
    <property type="molecule type" value="Genomic_DNA"/>
</dbReference>
<dbReference type="PROSITE" id="PS51194">
    <property type="entry name" value="HELICASE_CTER"/>
    <property type="match status" value="1"/>
</dbReference>
<dbReference type="SMART" id="SM00487">
    <property type="entry name" value="DEXDc"/>
    <property type="match status" value="1"/>
</dbReference>
<dbReference type="GO" id="GO:0003724">
    <property type="term" value="F:RNA helicase activity"/>
    <property type="evidence" value="ECO:0007669"/>
    <property type="project" value="TreeGrafter"/>
</dbReference>
<dbReference type="Gene3D" id="3.40.50.300">
    <property type="entry name" value="P-loop containing nucleotide triphosphate hydrolases"/>
    <property type="match status" value="3"/>
</dbReference>
<keyword evidence="2" id="KW-0378">Hydrolase</keyword>
<dbReference type="PANTHER" id="PTHR47959:SF24">
    <property type="entry name" value="ATP-DEPENDENT RNA HELICASE"/>
    <property type="match status" value="1"/>
</dbReference>
<accession>A0A834H9C7</accession>
<evidence type="ECO:0000313" key="9">
    <source>
        <dbReference type="Proteomes" id="UP000626092"/>
    </source>
</evidence>
<dbReference type="Pfam" id="PF00270">
    <property type="entry name" value="DEAD"/>
    <property type="match status" value="2"/>
</dbReference>
<evidence type="ECO:0000256" key="1">
    <source>
        <dbReference type="ARBA" id="ARBA00022741"/>
    </source>
</evidence>
<name>A0A834H9C7_RHOSS</name>
<reference evidence="8" key="1">
    <citation type="submission" date="2019-11" db="EMBL/GenBank/DDBJ databases">
        <authorList>
            <person name="Liu Y."/>
            <person name="Hou J."/>
            <person name="Li T.-Q."/>
            <person name="Guan C.-H."/>
            <person name="Wu X."/>
            <person name="Wu H.-Z."/>
            <person name="Ling F."/>
            <person name="Zhang R."/>
            <person name="Shi X.-G."/>
            <person name="Ren J.-P."/>
            <person name="Chen E.-F."/>
            <person name="Sun J.-M."/>
        </authorList>
    </citation>
    <scope>NUCLEOTIDE SEQUENCE</scope>
    <source>
        <strain evidence="8">Adult_tree_wgs_1</strain>
        <tissue evidence="8">Leaves</tissue>
    </source>
</reference>
<dbReference type="SUPFAM" id="SSF52540">
    <property type="entry name" value="P-loop containing nucleoside triphosphate hydrolases"/>
    <property type="match status" value="2"/>
</dbReference>
<organism evidence="8 9">
    <name type="scientific">Rhododendron simsii</name>
    <name type="common">Sims's rhododendron</name>
    <dbReference type="NCBI Taxonomy" id="118357"/>
    <lineage>
        <taxon>Eukaryota</taxon>
        <taxon>Viridiplantae</taxon>
        <taxon>Streptophyta</taxon>
        <taxon>Embryophyta</taxon>
        <taxon>Tracheophyta</taxon>
        <taxon>Spermatophyta</taxon>
        <taxon>Magnoliopsida</taxon>
        <taxon>eudicotyledons</taxon>
        <taxon>Gunneridae</taxon>
        <taxon>Pentapetalae</taxon>
        <taxon>asterids</taxon>
        <taxon>Ericales</taxon>
        <taxon>Ericaceae</taxon>
        <taxon>Ericoideae</taxon>
        <taxon>Rhodoreae</taxon>
        <taxon>Rhododendron</taxon>
    </lineage>
</organism>
<dbReference type="GO" id="GO:0016787">
    <property type="term" value="F:hydrolase activity"/>
    <property type="evidence" value="ECO:0007669"/>
    <property type="project" value="UniProtKB-KW"/>
</dbReference>
<dbReference type="GO" id="GO:0005524">
    <property type="term" value="F:ATP binding"/>
    <property type="evidence" value="ECO:0007669"/>
    <property type="project" value="UniProtKB-KW"/>
</dbReference>
<feature type="region of interest" description="Disordered" evidence="5">
    <location>
        <begin position="162"/>
        <end position="187"/>
    </location>
</feature>
<evidence type="ECO:0000256" key="5">
    <source>
        <dbReference type="SAM" id="MobiDB-lite"/>
    </source>
</evidence>
<dbReference type="InterPro" id="IPR001650">
    <property type="entry name" value="Helicase_C-like"/>
</dbReference>
<feature type="domain" description="Helicase C-terminal" evidence="7">
    <location>
        <begin position="284"/>
        <end position="455"/>
    </location>
</feature>
<dbReference type="PROSITE" id="PS51192">
    <property type="entry name" value="HELICASE_ATP_BIND_1"/>
    <property type="match status" value="1"/>
</dbReference>
<gene>
    <name evidence="8" type="ORF">RHSIM_Rhsim03G0266300</name>
</gene>
<sequence>MLLEACHSLGWKQPSKIQIEAIPHGLEGKDLIGIVQTGSGKTGAFALPILQALLETPQPFFACVLSPHGLELAIQIAEQFKALGLGISLKCAVLVGGVDHVQQSVALGKRPHIVGRQTIRVTHTGAFRLRCLDHFKTPPTIHDTPENIRKIKLGVRIDSVTFTSQPPKRNKSRRRQRGRHDSRTYHCGRPFRDEVRARAMVWALMKQGREAGHAVGSHRDGDMAWVTGCVGFIMLSTPGRLEDHMSNTKGFSLRTLKYTLVLDVFFKKVLDEANMLLNGDFEEAIDKILKAIPSERKTCLFSATMTKKVPYGLTQGFEDPKKERRKPAFGSIVTASASFCEMHLYIQLLISGECNILVCTNVASRGLDIPTVDLVINYDIPYNPKMGKIGILRECLPTSSRLIESPATGKGSLESVSDATHLSSPRFTYIVLEELLGQGELVLHSHLSVQLRSYEKQVPLFPAQEEEALLLLDRVSKAKRISEMVANLPALVVFLKGYVEAKMCWVLLCSPNKDDESGSGIQNEIVRANWSDVLSPFCKLLWKIKEETGGKKKKRGGDEGEEEVERYLKEKAFKKSEKMM</sequence>
<dbReference type="AlphaFoldDB" id="A0A834H9C7"/>
<evidence type="ECO:0000259" key="6">
    <source>
        <dbReference type="PROSITE" id="PS51192"/>
    </source>
</evidence>
<comment type="caution">
    <text evidence="8">The sequence shown here is derived from an EMBL/GenBank/DDBJ whole genome shotgun (WGS) entry which is preliminary data.</text>
</comment>
<dbReference type="Pfam" id="PF00271">
    <property type="entry name" value="Helicase_C"/>
    <property type="match status" value="1"/>
</dbReference>
<dbReference type="Proteomes" id="UP000626092">
    <property type="component" value="Unassembled WGS sequence"/>
</dbReference>
<dbReference type="GO" id="GO:0005829">
    <property type="term" value="C:cytosol"/>
    <property type="evidence" value="ECO:0007669"/>
    <property type="project" value="TreeGrafter"/>
</dbReference>
<evidence type="ECO:0000256" key="4">
    <source>
        <dbReference type="ARBA" id="ARBA00022840"/>
    </source>
</evidence>
<dbReference type="InterPro" id="IPR050079">
    <property type="entry name" value="DEAD_box_RNA_helicase"/>
</dbReference>
<evidence type="ECO:0008006" key="10">
    <source>
        <dbReference type="Google" id="ProtNLM"/>
    </source>
</evidence>
<dbReference type="InterPro" id="IPR027417">
    <property type="entry name" value="P-loop_NTPase"/>
</dbReference>
<feature type="compositionally biased region" description="Basic residues" evidence="5">
    <location>
        <begin position="168"/>
        <end position="178"/>
    </location>
</feature>
<dbReference type="PANTHER" id="PTHR47959">
    <property type="entry name" value="ATP-DEPENDENT RNA HELICASE RHLE-RELATED"/>
    <property type="match status" value="1"/>
</dbReference>
<evidence type="ECO:0000259" key="7">
    <source>
        <dbReference type="PROSITE" id="PS51194"/>
    </source>
</evidence>
<keyword evidence="1" id="KW-0547">Nucleotide-binding</keyword>
<keyword evidence="3" id="KW-0347">Helicase</keyword>
<evidence type="ECO:0000256" key="2">
    <source>
        <dbReference type="ARBA" id="ARBA00022801"/>
    </source>
</evidence>
<dbReference type="OrthoDB" id="10261904at2759"/>
<evidence type="ECO:0000256" key="3">
    <source>
        <dbReference type="ARBA" id="ARBA00022806"/>
    </source>
</evidence>
<dbReference type="InterPro" id="IPR011545">
    <property type="entry name" value="DEAD/DEAH_box_helicase_dom"/>
</dbReference>
<keyword evidence="4" id="KW-0067">ATP-binding</keyword>
<dbReference type="GO" id="GO:0003676">
    <property type="term" value="F:nucleic acid binding"/>
    <property type="evidence" value="ECO:0007669"/>
    <property type="project" value="InterPro"/>
</dbReference>
<protein>
    <recommendedName>
        <fullName evidence="10">RNA helicase</fullName>
    </recommendedName>
</protein>
<dbReference type="InterPro" id="IPR014001">
    <property type="entry name" value="Helicase_ATP-bd"/>
</dbReference>
<proteinExistence type="predicted"/>